<proteinExistence type="predicted"/>
<comment type="caution">
    <text evidence="1">The sequence shown here is derived from an EMBL/GenBank/DDBJ whole genome shotgun (WGS) entry which is preliminary data.</text>
</comment>
<dbReference type="InterPro" id="IPR013424">
    <property type="entry name" value="Ice-binding_C"/>
</dbReference>
<organism evidence="1 2">
    <name type="scientific">Hassallia byssoidea VB512170</name>
    <dbReference type="NCBI Taxonomy" id="1304833"/>
    <lineage>
        <taxon>Bacteria</taxon>
        <taxon>Bacillati</taxon>
        <taxon>Cyanobacteriota</taxon>
        <taxon>Cyanophyceae</taxon>
        <taxon>Nostocales</taxon>
        <taxon>Tolypothrichaceae</taxon>
        <taxon>Hassallia</taxon>
    </lineage>
</organism>
<sequence>MVLDTTVIGETPDAPYGLTNLIIRNYSQVDPNTGVATYNSDPATFGLQNVPFGTLTLFGQGNDKLFGTNRGTASLQSGSGTISITGGEGRFRGATGILDLFQTITSNPDPTGLTAPIISPATISGSFLVPKTVPEPKTVPMLVGIGVIQAGLVLKRHRRATTV</sequence>
<dbReference type="Proteomes" id="UP000031549">
    <property type="component" value="Unassembled WGS sequence"/>
</dbReference>
<evidence type="ECO:0000313" key="1">
    <source>
        <dbReference type="EMBL" id="NEU73659.1"/>
    </source>
</evidence>
<keyword evidence="2" id="KW-1185">Reference proteome</keyword>
<dbReference type="AlphaFoldDB" id="A0A846HAD8"/>
<dbReference type="EMBL" id="JTCM02000026">
    <property type="protein sequence ID" value="NEU73659.1"/>
    <property type="molecule type" value="Genomic_DNA"/>
</dbReference>
<reference evidence="1 2" key="1">
    <citation type="journal article" date="2015" name="Genome Announc.">
        <title>Draft Genome Sequence of Cyanobacterium Hassallia byssoidea Strain VB512170, Isolated from Monuments in India.</title>
        <authorList>
            <person name="Singh D."/>
            <person name="Chandrababunaidu M.M."/>
            <person name="Panda A."/>
            <person name="Sen D."/>
            <person name="Bhattacharyya S."/>
            <person name="Adhikary S.P."/>
            <person name="Tripathy S."/>
        </authorList>
    </citation>
    <scope>NUCLEOTIDE SEQUENCE [LARGE SCALE GENOMIC DNA]</scope>
    <source>
        <strain evidence="1 2">VB512170</strain>
    </source>
</reference>
<accession>A0A846HAD8</accession>
<gene>
    <name evidence="1" type="ORF">PI95_014090</name>
</gene>
<protein>
    <submittedName>
        <fullName evidence="1">PEP-CTERM sorting domain-containing protein</fullName>
    </submittedName>
</protein>
<dbReference type="NCBIfam" id="TIGR02595">
    <property type="entry name" value="PEP_CTERM"/>
    <property type="match status" value="1"/>
</dbReference>
<name>A0A846HAD8_9CYAN</name>
<evidence type="ECO:0000313" key="2">
    <source>
        <dbReference type="Proteomes" id="UP000031549"/>
    </source>
</evidence>
<dbReference type="RefSeq" id="WP_039747784.1">
    <property type="nucleotide sequence ID" value="NZ_JTCM02000026.1"/>
</dbReference>